<dbReference type="AlphaFoldDB" id="A0AAD5XEW6"/>
<keyword evidence="2" id="KW-1185">Reference proteome</keyword>
<accession>A0AAD5XEW6</accession>
<reference evidence="1" key="1">
    <citation type="submission" date="2020-05" db="EMBL/GenBank/DDBJ databases">
        <title>Phylogenomic resolution of chytrid fungi.</title>
        <authorList>
            <person name="Stajich J.E."/>
            <person name="Amses K."/>
            <person name="Simmons R."/>
            <person name="Seto K."/>
            <person name="Myers J."/>
            <person name="Bonds A."/>
            <person name="Quandt C.A."/>
            <person name="Barry K."/>
            <person name="Liu P."/>
            <person name="Grigoriev I."/>
            <person name="Longcore J.E."/>
            <person name="James T.Y."/>
        </authorList>
    </citation>
    <scope>NUCLEOTIDE SEQUENCE</scope>
    <source>
        <strain evidence="1">JEL0513</strain>
    </source>
</reference>
<dbReference type="EMBL" id="JADGJH010000532">
    <property type="protein sequence ID" value="KAJ3126989.1"/>
    <property type="molecule type" value="Genomic_DNA"/>
</dbReference>
<evidence type="ECO:0000313" key="1">
    <source>
        <dbReference type="EMBL" id="KAJ3126989.1"/>
    </source>
</evidence>
<organism evidence="1 2">
    <name type="scientific">Physocladia obscura</name>
    <dbReference type="NCBI Taxonomy" id="109957"/>
    <lineage>
        <taxon>Eukaryota</taxon>
        <taxon>Fungi</taxon>
        <taxon>Fungi incertae sedis</taxon>
        <taxon>Chytridiomycota</taxon>
        <taxon>Chytridiomycota incertae sedis</taxon>
        <taxon>Chytridiomycetes</taxon>
        <taxon>Chytridiales</taxon>
        <taxon>Chytriomycetaceae</taxon>
        <taxon>Physocladia</taxon>
    </lineage>
</organism>
<comment type="caution">
    <text evidence="1">The sequence shown here is derived from an EMBL/GenBank/DDBJ whole genome shotgun (WGS) entry which is preliminary data.</text>
</comment>
<sequence length="93" mass="10412">MNPRLVSFFLSDKDIHEAESSGSFDSALLHATRVQIERRVFWQCLALSTTLIIYYTPTWLYSVIAVAHGGYIPSDPEVGIVLKTLILAVMVNN</sequence>
<name>A0AAD5XEW6_9FUNG</name>
<proteinExistence type="predicted"/>
<dbReference type="Proteomes" id="UP001211907">
    <property type="component" value="Unassembled WGS sequence"/>
</dbReference>
<gene>
    <name evidence="1" type="ORF">HK100_009984</name>
</gene>
<protein>
    <submittedName>
        <fullName evidence="1">Uncharacterized protein</fullName>
    </submittedName>
</protein>
<evidence type="ECO:0000313" key="2">
    <source>
        <dbReference type="Proteomes" id="UP001211907"/>
    </source>
</evidence>